<accession>A0ABD1D869</accession>
<evidence type="ECO:0000256" key="1">
    <source>
        <dbReference type="SAM" id="Phobius"/>
    </source>
</evidence>
<feature type="non-terminal residue" evidence="2">
    <location>
        <position position="128"/>
    </location>
</feature>
<dbReference type="EMBL" id="JBEHCU010006981">
    <property type="protein sequence ID" value="KAL1395803.1"/>
    <property type="molecule type" value="Genomic_DNA"/>
</dbReference>
<protein>
    <submittedName>
        <fullName evidence="2">Uncharacterized protein</fullName>
    </submittedName>
</protein>
<keyword evidence="1" id="KW-0472">Membrane</keyword>
<name>A0ABD1D869_CULPP</name>
<keyword evidence="1" id="KW-1133">Transmembrane helix</keyword>
<evidence type="ECO:0000313" key="2">
    <source>
        <dbReference type="EMBL" id="KAL1395803.1"/>
    </source>
</evidence>
<proteinExistence type="predicted"/>
<keyword evidence="3" id="KW-1185">Reference proteome</keyword>
<keyword evidence="1" id="KW-0812">Transmembrane</keyword>
<feature type="transmembrane region" description="Helical" evidence="1">
    <location>
        <begin position="66"/>
        <end position="85"/>
    </location>
</feature>
<evidence type="ECO:0000313" key="3">
    <source>
        <dbReference type="Proteomes" id="UP001562425"/>
    </source>
</evidence>
<comment type="caution">
    <text evidence="2">The sequence shown here is derived from an EMBL/GenBank/DDBJ whole genome shotgun (WGS) entry which is preliminary data.</text>
</comment>
<gene>
    <name evidence="2" type="ORF">pipiens_000306</name>
</gene>
<dbReference type="AlphaFoldDB" id="A0ABD1D869"/>
<sequence length="128" mass="14541">MIPEMVVSTLFSNVFLSSSIFAVQFKLSYDMFFEAGIWNHWVHLEGKDLKQQEELLHLELTYDDLISIWLVLAVGAAAGGTALLLEIAHSHRRWIQLQIVRLMKVLLKLLKKLGKALKAARNTIINAV</sequence>
<organism evidence="2 3">
    <name type="scientific">Culex pipiens pipiens</name>
    <name type="common">Northern house mosquito</name>
    <dbReference type="NCBI Taxonomy" id="38569"/>
    <lineage>
        <taxon>Eukaryota</taxon>
        <taxon>Metazoa</taxon>
        <taxon>Ecdysozoa</taxon>
        <taxon>Arthropoda</taxon>
        <taxon>Hexapoda</taxon>
        <taxon>Insecta</taxon>
        <taxon>Pterygota</taxon>
        <taxon>Neoptera</taxon>
        <taxon>Endopterygota</taxon>
        <taxon>Diptera</taxon>
        <taxon>Nematocera</taxon>
        <taxon>Culicoidea</taxon>
        <taxon>Culicidae</taxon>
        <taxon>Culicinae</taxon>
        <taxon>Culicini</taxon>
        <taxon>Culex</taxon>
        <taxon>Culex</taxon>
    </lineage>
</organism>
<reference evidence="2 3" key="1">
    <citation type="submission" date="2024-05" db="EMBL/GenBank/DDBJ databases">
        <title>Culex pipiens pipiens assembly and annotation.</title>
        <authorList>
            <person name="Alout H."/>
            <person name="Durand T."/>
        </authorList>
    </citation>
    <scope>NUCLEOTIDE SEQUENCE [LARGE SCALE GENOMIC DNA]</scope>
    <source>
        <strain evidence="2">HA-2024</strain>
        <tissue evidence="2">Whole body</tissue>
    </source>
</reference>
<dbReference type="Proteomes" id="UP001562425">
    <property type="component" value="Unassembled WGS sequence"/>
</dbReference>